<sequence>MKGRTNRAPRVGTVIELLSSTDAESDVQSEVEDQSPEIKSRKSKQQSKSISSSDDDEPIDAADDDSDNSADSKKDSQNSGVEVLSDEEESRDEENQEESDEEDREDEDEDEYVEPKKTKQSKPTQTAVKSRSRRLSYERKNNIADETSLIKIDDSDDGEDQEESEEKEQDDDDNNDNDKDDDSDSNSDEDDTSMIQVPNSSPQRGSKHHPSELDSSPPAKVTTKLPKLRSFEYSGSPSDSSYSLSSTDYITMKKSFPNLPAGTIMNALKKYQTISKTYHHLKSLEKPSSKSSSMRLDTLTSKRNKINLSDSPISSMKPSAKTLILKSERLKKEEAKRKKLEQERASARRKAEQENIVSSKVVLDLSKKSLKDRYVSNRFANRKNVIHDDEEDDEEDENDQNIDSDDDSIEEISSPPPTSKSKRRYEYDDDYEVSSRSKRSKAVNRSVRANKRAVVGDDDTDLLLPEFEINKDSNLNITQKVMKLFNNADIRDIIDISNIKPDEAKIVFDSRPYRLKSELIKLNVQPDKVKTNRFRNPMERYFETAEQKLTAYLAIDDLLKQCFSYSKSITTEIKKWGINLKGKILDGEIAITNVEVDSEEESEDESESSDEEIKEAKKYNKKKFRIDGSEFDDDFSTSKKKLRYKSSLDNSKAKDKIGYFNKKPVLLSDDISLKDYQQVGINWLHLLFKKQLSCILADEMGLGKTAQVIAFLSHLKKKRYPGPHLIVVPSSTLENWLREFEKFSPTLKVIPYYGSVDEREELKAVLYEEEYDVVVTTYNLAVGKTDSVFLQTMNFNVIVYDEGHMLKNAMSDRYKKLVRLKANFRLLLTGTPLQNNLKELISLLNFILPEIFDSSLDKLEYLFDQKATTKTNEEKIEGKNYNPLMSEQAINKAKIMMAPFVLRRTKAQVMKDLPEKHTKIDYCDLFPSQSKIYEEELEIVKQFRIEREKRKLLTDEENKKLPPLSKKSTNILMTLRKACMHPLLFRRFYTDQMLRIMSKKIMKNPTYENANEQYIFEDFQVMTDSEITRFCHNYPNELGKFVLKQNIFEESGKVKKLVELLTEMISKGKKVLVFSLFTQMLDILENVLSLHNWKFLRLDGSTQVDTRQTIIDQFYDDKTIPVMLLSTKAGGFGINLVCANNVIIFDQSLNPHDDKQAEDRAHRVGQTEEVFVHRLIAKDSIEENILHLAFNKLQLDNSMMAQNVEDVLLKTVEDLIVSKNSKSKNKVKEVKDEAITDEIKNENVFDAFEASISEELAAAGAIDEGIEITDAKTVGELNDAEKNGGRKRRARQKVNYNENGMAINDDLLIEEATEETEKYNKSEKKDANFSPEESPIAESKVVTLAPGLEKTKEKVVKKVGKKKADKMIADAKLKEAVIKTFDQINALQNAENNSELNQLQNSVQNIVSNPVLNTAQNSLPNSIQNVTQNTPQNTSAHTYVNILPKLIVNKDIKPSDTFAPASPPTVLGSIRHLLKETTPLDAKTGAFDISSALKLQKLNDIAPKTNIVNDAVIIPTDDMNATVTPKNNDAHEKVVAKNKELADLTRVVLGMENVGNQDVKPIENDKQINENPPLPTATNETTNELKTSEPAENLSENANNNTNVIKNDVKNEPTQKQITSLSDIIIASQDLRDNS</sequence>
<feature type="domain" description="Helicase C-terminal" evidence="13">
    <location>
        <begin position="1053"/>
        <end position="1216"/>
    </location>
</feature>
<evidence type="ECO:0000256" key="3">
    <source>
        <dbReference type="ARBA" id="ARBA00012551"/>
    </source>
</evidence>
<evidence type="ECO:0000256" key="8">
    <source>
        <dbReference type="ARBA" id="ARBA00022853"/>
    </source>
</evidence>
<name>A0AAV5RDT2_PICKL</name>
<dbReference type="PROSITE" id="PS51194">
    <property type="entry name" value="HELICASE_CTER"/>
    <property type="match status" value="1"/>
</dbReference>
<keyword evidence="6" id="KW-0347">Helicase</keyword>
<organism evidence="14 15">
    <name type="scientific">Pichia kluyveri</name>
    <name type="common">Yeast</name>
    <dbReference type="NCBI Taxonomy" id="36015"/>
    <lineage>
        <taxon>Eukaryota</taxon>
        <taxon>Fungi</taxon>
        <taxon>Dikarya</taxon>
        <taxon>Ascomycota</taxon>
        <taxon>Saccharomycotina</taxon>
        <taxon>Pichiomycetes</taxon>
        <taxon>Pichiales</taxon>
        <taxon>Pichiaceae</taxon>
        <taxon>Pichia</taxon>
    </lineage>
</organism>
<dbReference type="Gene3D" id="3.40.50.10810">
    <property type="entry name" value="Tandem AAA-ATPase domain"/>
    <property type="match status" value="1"/>
</dbReference>
<feature type="compositionally biased region" description="Acidic residues" evidence="11">
    <location>
        <begin position="53"/>
        <end position="68"/>
    </location>
</feature>
<proteinExistence type="inferred from homology"/>
<dbReference type="InterPro" id="IPR049730">
    <property type="entry name" value="SNF2/RAD54-like_C"/>
</dbReference>
<comment type="caution">
    <text evidence="14">The sequence shown here is derived from an EMBL/GenBank/DDBJ whole genome shotgun (WGS) entry which is preliminary data.</text>
</comment>
<evidence type="ECO:0000256" key="2">
    <source>
        <dbReference type="ARBA" id="ARBA00007025"/>
    </source>
</evidence>
<dbReference type="SMART" id="SM00487">
    <property type="entry name" value="DEXDc"/>
    <property type="match status" value="1"/>
</dbReference>
<keyword evidence="7" id="KW-0067">ATP-binding</keyword>
<dbReference type="InterPro" id="IPR000330">
    <property type="entry name" value="SNF2_N"/>
</dbReference>
<keyword evidence="10" id="KW-0539">Nucleus</keyword>
<dbReference type="CDD" id="cd18793">
    <property type="entry name" value="SF2_C_SNF"/>
    <property type="match status" value="1"/>
</dbReference>
<comment type="similarity">
    <text evidence="2">Belongs to the SNF2/RAD54 helicase family.</text>
</comment>
<dbReference type="Gene3D" id="3.40.50.300">
    <property type="entry name" value="P-loop containing nucleotide triphosphate hydrolases"/>
    <property type="match status" value="1"/>
</dbReference>
<dbReference type="PROSITE" id="PS51192">
    <property type="entry name" value="HELICASE_ATP_BIND_1"/>
    <property type="match status" value="1"/>
</dbReference>
<dbReference type="EMBL" id="BTGB01000009">
    <property type="protein sequence ID" value="GMM48868.1"/>
    <property type="molecule type" value="Genomic_DNA"/>
</dbReference>
<dbReference type="InterPro" id="IPR001650">
    <property type="entry name" value="Helicase_C-like"/>
</dbReference>
<feature type="compositionally biased region" description="Polar residues" evidence="11">
    <location>
        <begin position="193"/>
        <end position="204"/>
    </location>
</feature>
<feature type="region of interest" description="Disordered" evidence="11">
    <location>
        <begin position="1563"/>
        <end position="1614"/>
    </location>
</feature>
<dbReference type="SMART" id="SM00490">
    <property type="entry name" value="HELICc"/>
    <property type="match status" value="1"/>
</dbReference>
<feature type="compositionally biased region" description="Low complexity" evidence="11">
    <location>
        <begin position="231"/>
        <end position="245"/>
    </location>
</feature>
<feature type="compositionally biased region" description="Acidic residues" evidence="11">
    <location>
        <begin position="84"/>
        <end position="112"/>
    </location>
</feature>
<feature type="compositionally biased region" description="Polar residues" evidence="11">
    <location>
        <begin position="1576"/>
        <end position="1585"/>
    </location>
</feature>
<dbReference type="InterPro" id="IPR014001">
    <property type="entry name" value="Helicase_ATP-bd"/>
</dbReference>
<feature type="compositionally biased region" description="Acidic residues" evidence="11">
    <location>
        <begin position="154"/>
        <end position="192"/>
    </location>
</feature>
<feature type="compositionally biased region" description="Basic and acidic residues" evidence="11">
    <location>
        <begin position="1315"/>
        <end position="1327"/>
    </location>
</feature>
<evidence type="ECO:0000256" key="6">
    <source>
        <dbReference type="ARBA" id="ARBA00022806"/>
    </source>
</evidence>
<dbReference type="InterPro" id="IPR027417">
    <property type="entry name" value="P-loop_NTPase"/>
</dbReference>
<evidence type="ECO:0000256" key="7">
    <source>
        <dbReference type="ARBA" id="ARBA00022840"/>
    </source>
</evidence>
<protein>
    <recommendedName>
        <fullName evidence="3">DNA helicase</fullName>
        <ecNumber evidence="3">3.6.4.12</ecNumber>
    </recommendedName>
</protein>
<dbReference type="GO" id="GO:0016787">
    <property type="term" value="F:hydrolase activity"/>
    <property type="evidence" value="ECO:0007669"/>
    <property type="project" value="UniProtKB-KW"/>
</dbReference>
<dbReference type="PANTHER" id="PTHR10799">
    <property type="entry name" value="SNF2/RAD54 HELICASE FAMILY"/>
    <property type="match status" value="1"/>
</dbReference>
<keyword evidence="9" id="KW-0238">DNA-binding</keyword>
<keyword evidence="8" id="KW-0156">Chromatin regulator</keyword>
<comment type="subcellular location">
    <subcellularLocation>
        <location evidence="1">Nucleus</location>
    </subcellularLocation>
</comment>
<evidence type="ECO:0000259" key="13">
    <source>
        <dbReference type="PROSITE" id="PS51194"/>
    </source>
</evidence>
<evidence type="ECO:0000256" key="9">
    <source>
        <dbReference type="ARBA" id="ARBA00023125"/>
    </source>
</evidence>
<dbReference type="GO" id="GO:0140658">
    <property type="term" value="F:ATP-dependent chromatin remodeler activity"/>
    <property type="evidence" value="ECO:0007669"/>
    <property type="project" value="UniProtKB-ARBA"/>
</dbReference>
<feature type="region of interest" description="Disordered" evidence="11">
    <location>
        <begin position="385"/>
        <end position="447"/>
    </location>
</feature>
<dbReference type="CDD" id="cd17998">
    <property type="entry name" value="DEXHc_SMARCAD1"/>
    <property type="match status" value="1"/>
</dbReference>
<feature type="region of interest" description="Disordered" evidence="11">
    <location>
        <begin position="1"/>
        <end position="245"/>
    </location>
</feature>
<keyword evidence="4" id="KW-0547">Nucleotide-binding</keyword>
<dbReference type="GO" id="GO:0005694">
    <property type="term" value="C:chromosome"/>
    <property type="evidence" value="ECO:0007669"/>
    <property type="project" value="UniProtKB-ARBA"/>
</dbReference>
<evidence type="ECO:0000256" key="4">
    <source>
        <dbReference type="ARBA" id="ARBA00022741"/>
    </source>
</evidence>
<dbReference type="EC" id="3.6.4.12" evidence="3"/>
<accession>A0AAV5RDT2</accession>
<dbReference type="Pfam" id="PF00271">
    <property type="entry name" value="Helicase_C"/>
    <property type="match status" value="1"/>
</dbReference>
<dbReference type="GO" id="GO:0003677">
    <property type="term" value="F:DNA binding"/>
    <property type="evidence" value="ECO:0007669"/>
    <property type="project" value="UniProtKB-KW"/>
</dbReference>
<dbReference type="SUPFAM" id="SSF52540">
    <property type="entry name" value="P-loop containing nucleoside triphosphate hydrolases"/>
    <property type="match status" value="2"/>
</dbReference>
<evidence type="ECO:0000256" key="5">
    <source>
        <dbReference type="ARBA" id="ARBA00022801"/>
    </source>
</evidence>
<feature type="compositionally biased region" description="Acidic residues" evidence="11">
    <location>
        <begin position="23"/>
        <end position="35"/>
    </location>
</feature>
<feature type="compositionally biased region" description="Polar residues" evidence="11">
    <location>
        <begin position="294"/>
        <end position="317"/>
    </location>
</feature>
<dbReference type="InterPro" id="IPR038718">
    <property type="entry name" value="SNF2-like_sf"/>
</dbReference>
<feature type="compositionally biased region" description="Low complexity" evidence="11">
    <location>
        <begin position="1588"/>
        <end position="1603"/>
    </location>
</feature>
<feature type="domain" description="Helicase ATP-binding" evidence="12">
    <location>
        <begin position="685"/>
        <end position="850"/>
    </location>
</feature>
<dbReference type="GO" id="GO:0005634">
    <property type="term" value="C:nucleus"/>
    <property type="evidence" value="ECO:0007669"/>
    <property type="project" value="UniProtKB-SubCell"/>
</dbReference>
<evidence type="ECO:0000256" key="1">
    <source>
        <dbReference type="ARBA" id="ARBA00004123"/>
    </source>
</evidence>
<dbReference type="FunFam" id="3.40.50.10810:FF:000014">
    <property type="entry name" value="SWI/SNF-related matrix-associated actin-dependent regulator of chromatin subfamily A containing DEAD/H box 1"/>
    <property type="match status" value="1"/>
</dbReference>
<evidence type="ECO:0000256" key="11">
    <source>
        <dbReference type="SAM" id="MobiDB-lite"/>
    </source>
</evidence>
<evidence type="ECO:0000256" key="10">
    <source>
        <dbReference type="ARBA" id="ARBA00023242"/>
    </source>
</evidence>
<keyword evidence="15" id="KW-1185">Reference proteome</keyword>
<evidence type="ECO:0000259" key="12">
    <source>
        <dbReference type="PROSITE" id="PS51192"/>
    </source>
</evidence>
<reference evidence="14 15" key="1">
    <citation type="journal article" date="2023" name="Elife">
        <title>Identification of key yeast species and microbe-microbe interactions impacting larval growth of Drosophila in the wild.</title>
        <authorList>
            <person name="Mure A."/>
            <person name="Sugiura Y."/>
            <person name="Maeda R."/>
            <person name="Honda K."/>
            <person name="Sakurai N."/>
            <person name="Takahashi Y."/>
            <person name="Watada M."/>
            <person name="Katoh T."/>
            <person name="Gotoh A."/>
            <person name="Gotoh Y."/>
            <person name="Taniguchi I."/>
            <person name="Nakamura K."/>
            <person name="Hayashi T."/>
            <person name="Katayama T."/>
            <person name="Uemura T."/>
            <person name="Hattori Y."/>
        </authorList>
    </citation>
    <scope>NUCLEOTIDE SEQUENCE [LARGE SCALE GENOMIC DNA]</scope>
    <source>
        <strain evidence="14 15">PK-24</strain>
    </source>
</reference>
<dbReference type="Proteomes" id="UP001378960">
    <property type="component" value="Unassembled WGS sequence"/>
</dbReference>
<dbReference type="GO" id="GO:0005524">
    <property type="term" value="F:ATP binding"/>
    <property type="evidence" value="ECO:0007669"/>
    <property type="project" value="UniProtKB-KW"/>
</dbReference>
<feature type="compositionally biased region" description="Basic and acidic residues" evidence="11">
    <location>
        <begin position="326"/>
        <end position="353"/>
    </location>
</feature>
<feature type="region of interest" description="Disordered" evidence="11">
    <location>
        <begin position="282"/>
        <end position="355"/>
    </location>
</feature>
<dbReference type="Pfam" id="PF00176">
    <property type="entry name" value="SNF2-rel_dom"/>
    <property type="match status" value="1"/>
</dbReference>
<keyword evidence="5" id="KW-0378">Hydrolase</keyword>
<feature type="region of interest" description="Disordered" evidence="11">
    <location>
        <begin position="1315"/>
        <end position="1334"/>
    </location>
</feature>
<evidence type="ECO:0000313" key="14">
    <source>
        <dbReference type="EMBL" id="GMM48868.1"/>
    </source>
</evidence>
<feature type="compositionally biased region" description="Acidic residues" evidence="11">
    <location>
        <begin position="388"/>
        <end position="410"/>
    </location>
</feature>
<gene>
    <name evidence="14" type="ORF">DAPK24_054660</name>
</gene>
<dbReference type="GO" id="GO:0003678">
    <property type="term" value="F:DNA helicase activity"/>
    <property type="evidence" value="ECO:0007669"/>
    <property type="project" value="UniProtKB-EC"/>
</dbReference>
<evidence type="ECO:0000313" key="15">
    <source>
        <dbReference type="Proteomes" id="UP001378960"/>
    </source>
</evidence>